<evidence type="ECO:0000259" key="2">
    <source>
        <dbReference type="Pfam" id="PF03281"/>
    </source>
</evidence>
<evidence type="ECO:0000259" key="3">
    <source>
        <dbReference type="Pfam" id="PF20266"/>
    </source>
</evidence>
<organism evidence="4 5">
    <name type="scientific">Crassostrea virginica</name>
    <name type="common">Eastern oyster</name>
    <dbReference type="NCBI Taxonomy" id="6565"/>
    <lineage>
        <taxon>Eukaryota</taxon>
        <taxon>Metazoa</taxon>
        <taxon>Spiralia</taxon>
        <taxon>Lophotrochozoa</taxon>
        <taxon>Mollusca</taxon>
        <taxon>Bivalvia</taxon>
        <taxon>Autobranchia</taxon>
        <taxon>Pteriomorphia</taxon>
        <taxon>Ostreida</taxon>
        <taxon>Ostreoidea</taxon>
        <taxon>Ostreidae</taxon>
        <taxon>Crassostrea</taxon>
    </lineage>
</organism>
<gene>
    <name evidence="5" type="primary">LOC111100815</name>
</gene>
<dbReference type="SMART" id="SM01265">
    <property type="entry name" value="Mab-21"/>
    <property type="match status" value="1"/>
</dbReference>
<evidence type="ECO:0000256" key="1">
    <source>
        <dbReference type="ARBA" id="ARBA00008307"/>
    </source>
</evidence>
<dbReference type="RefSeq" id="XP_022288639.1">
    <property type="nucleotide sequence ID" value="XM_022432931.1"/>
</dbReference>
<comment type="similarity">
    <text evidence="1">Belongs to the mab-21 family.</text>
</comment>
<accession>A0A8B8AFA6</accession>
<dbReference type="PANTHER" id="PTHR10656:SF69">
    <property type="entry name" value="MAB-21-LIKE HHH_H2TH-LIKE DOMAIN-CONTAINING PROTEIN"/>
    <property type="match status" value="1"/>
</dbReference>
<dbReference type="KEGG" id="cvn:111100815"/>
<dbReference type="InterPro" id="IPR046906">
    <property type="entry name" value="Mab-21_HhH/H2TH-like"/>
</dbReference>
<dbReference type="Gene3D" id="1.10.1410.40">
    <property type="match status" value="1"/>
</dbReference>
<reference evidence="5" key="1">
    <citation type="submission" date="2025-08" db="UniProtKB">
        <authorList>
            <consortium name="RefSeq"/>
        </authorList>
    </citation>
    <scope>IDENTIFICATION</scope>
    <source>
        <tissue evidence="5">Whole sample</tissue>
    </source>
</reference>
<evidence type="ECO:0000313" key="5">
    <source>
        <dbReference type="RefSeq" id="XP_022288639.1"/>
    </source>
</evidence>
<dbReference type="PANTHER" id="PTHR10656">
    <property type="entry name" value="CELL FATE DETERMINING PROTEIN MAB21-RELATED"/>
    <property type="match status" value="1"/>
</dbReference>
<dbReference type="AlphaFoldDB" id="A0A8B8AFA6"/>
<evidence type="ECO:0000313" key="4">
    <source>
        <dbReference type="Proteomes" id="UP000694844"/>
    </source>
</evidence>
<dbReference type="Pfam" id="PF03281">
    <property type="entry name" value="Mab-21"/>
    <property type="match status" value="1"/>
</dbReference>
<feature type="domain" description="Mab-21-like nucleotidyltransferase" evidence="2">
    <location>
        <begin position="185"/>
        <end position="281"/>
    </location>
</feature>
<dbReference type="GeneID" id="111100815"/>
<proteinExistence type="inferred from homology"/>
<dbReference type="Pfam" id="PF20266">
    <property type="entry name" value="Mab-21_C"/>
    <property type="match status" value="1"/>
</dbReference>
<dbReference type="InterPro" id="IPR046903">
    <property type="entry name" value="Mab-21-like_nuc_Trfase"/>
</dbReference>
<sequence length="718" mass="83542">MYLLIKLWIINRHSHPNPLLRNSAGRIHTRIATLNSTDMHHIPRLSEAVYVGMCRYAGSPTEVRIRREVMNTLEVVRRPVMIRRTFDRMMSGSRREGFRLQTSDMDFMFWPQDHKVICDLSQVSLYRIPQHTVILMEYEDLPPGFTRLKMMTPSWNQNVNSSCVAIDREIYISSLLFKARFLDFNRSSSAALRSSIQYGPCATHTLNELLDVDTAYCFRSHHWPNEALPWIQRCQLKNWPPESILSAIVKDGCHIVPIGSLPEKDNEWRISFSGAEQKLIYSLNHCQFLCYGLLKVFLKEIIDVDPNNPTCLCSYFMKTILFWAIQCDSCLHWVPCNLLSCFWTCFKVLISWVYKGECPNFFIPQNNMFRVKVVGHTQVSLFEQLYALYNRGIPCLLISPTIGRFLNKAILNGMLTFRTEESSLISNVMLDVCLYKEIRSLGDLFVNKTEEAVRFIIACEQLQNSALSLFQRVTMQYLLSDLLKNSSCLLSSQAITTNKKWNNLDKKSLYMMKIAMKIGCASQIMYLAIHYYRNCQYELSLRCLQRAQDRMSKPYVIYYGQASEEMYRRAMAGVSLSDRMRKCLICDIRLYEKYVYIDDLVPEQEANKADGTGILFIPPSVMLHMLFVLNHHRLGDTVRSQQSIQDLHTLLLYDDRTRVPRALRDISWQILGICQQTCGDYVGALNSFQCSIQQFPYNTIQRATMFRMQTKNEHLFQV</sequence>
<protein>
    <submittedName>
        <fullName evidence="5">Uncharacterized protein LOC111100815 isoform X1</fullName>
    </submittedName>
</protein>
<name>A0A8B8AFA6_CRAVI</name>
<dbReference type="Proteomes" id="UP000694844">
    <property type="component" value="Chromosome 6"/>
</dbReference>
<keyword evidence="4" id="KW-1185">Reference proteome</keyword>
<dbReference type="InterPro" id="IPR024810">
    <property type="entry name" value="MAB21L/cGLR"/>
</dbReference>
<feature type="domain" description="Mab-21-like HhH/H2TH-like" evidence="3">
    <location>
        <begin position="290"/>
        <end position="370"/>
    </location>
</feature>